<evidence type="ECO:0000313" key="2">
    <source>
        <dbReference type="EMBL" id="JAD54636.1"/>
    </source>
</evidence>
<protein>
    <submittedName>
        <fullName evidence="2">Uncharacterized protein</fullName>
    </submittedName>
</protein>
<proteinExistence type="predicted"/>
<accession>A0A0A9AU62</accession>
<keyword evidence="1" id="KW-0812">Transmembrane</keyword>
<organism evidence="2">
    <name type="scientific">Arundo donax</name>
    <name type="common">Giant reed</name>
    <name type="synonym">Donax arundinaceus</name>
    <dbReference type="NCBI Taxonomy" id="35708"/>
    <lineage>
        <taxon>Eukaryota</taxon>
        <taxon>Viridiplantae</taxon>
        <taxon>Streptophyta</taxon>
        <taxon>Embryophyta</taxon>
        <taxon>Tracheophyta</taxon>
        <taxon>Spermatophyta</taxon>
        <taxon>Magnoliopsida</taxon>
        <taxon>Liliopsida</taxon>
        <taxon>Poales</taxon>
        <taxon>Poaceae</taxon>
        <taxon>PACMAD clade</taxon>
        <taxon>Arundinoideae</taxon>
        <taxon>Arundineae</taxon>
        <taxon>Arundo</taxon>
    </lineage>
</organism>
<dbReference type="AlphaFoldDB" id="A0A0A9AU62"/>
<keyword evidence="1" id="KW-1133">Transmembrane helix</keyword>
<reference evidence="2" key="2">
    <citation type="journal article" date="2015" name="Data Brief">
        <title>Shoot transcriptome of the giant reed, Arundo donax.</title>
        <authorList>
            <person name="Barrero R.A."/>
            <person name="Guerrero F.D."/>
            <person name="Moolhuijzen P."/>
            <person name="Goolsby J.A."/>
            <person name="Tidwell J."/>
            <person name="Bellgard S.E."/>
            <person name="Bellgard M.I."/>
        </authorList>
    </citation>
    <scope>NUCLEOTIDE SEQUENCE</scope>
    <source>
        <tissue evidence="2">Shoot tissue taken approximately 20 cm above the soil surface</tissue>
    </source>
</reference>
<feature type="transmembrane region" description="Helical" evidence="1">
    <location>
        <begin position="15"/>
        <end position="34"/>
    </location>
</feature>
<evidence type="ECO:0000256" key="1">
    <source>
        <dbReference type="SAM" id="Phobius"/>
    </source>
</evidence>
<sequence>MPCLATLTFENHVTVIFYILMIINLPFLEISRIMEMSKNAIKRRPVNLVLSGEWFLKLVKFWNLGCFLWISWSGMLCSCH</sequence>
<name>A0A0A9AU62_ARUDO</name>
<reference evidence="2" key="1">
    <citation type="submission" date="2014-09" db="EMBL/GenBank/DDBJ databases">
        <authorList>
            <person name="Magalhaes I.L.F."/>
            <person name="Oliveira U."/>
            <person name="Santos F.R."/>
            <person name="Vidigal T.H.D.A."/>
            <person name="Brescovit A.D."/>
            <person name="Santos A.J."/>
        </authorList>
    </citation>
    <scope>NUCLEOTIDE SEQUENCE</scope>
    <source>
        <tissue evidence="2">Shoot tissue taken approximately 20 cm above the soil surface</tissue>
    </source>
</reference>
<keyword evidence="1" id="KW-0472">Membrane</keyword>
<dbReference type="EMBL" id="GBRH01243259">
    <property type="protein sequence ID" value="JAD54636.1"/>
    <property type="molecule type" value="Transcribed_RNA"/>
</dbReference>